<dbReference type="OrthoDB" id="2584808at2759"/>
<name>A0A8H3YJL9_9TREE</name>
<dbReference type="AlphaFoldDB" id="A0A8H3YJL9"/>
<dbReference type="Pfam" id="PF14223">
    <property type="entry name" value="Retrotran_gag_2"/>
    <property type="match status" value="1"/>
</dbReference>
<evidence type="ECO:0000313" key="2">
    <source>
        <dbReference type="Proteomes" id="UP000620104"/>
    </source>
</evidence>
<comment type="caution">
    <text evidence="1">The sequence shown here is derived from an EMBL/GenBank/DDBJ whole genome shotgun (WGS) entry which is preliminary data.</text>
</comment>
<keyword evidence="2" id="KW-1185">Reference proteome</keyword>
<protein>
    <submittedName>
        <fullName evidence="1">Uncharacterized protein</fullName>
    </submittedName>
</protein>
<proteinExistence type="predicted"/>
<gene>
    <name evidence="1" type="ORF">NliqN6_6699</name>
</gene>
<sequence length="193" mass="22154">MQTQFLLTGVKGIIDGSDVEPNRRIEVARTQRAGSVMPSGTEAEIHPISPEQEEAWKKWQRREDLAQGMLRGTVSDGILVDLLDLHSAKEMWDYALETNSLDDPESRAEIWNEFGRLRLQEEPTASQMEAHMEAFNAILLKASYAGLNVPETEHVDKFLITLPKSFEVFRMQFRSTNQSARTLKRKNGRWRPR</sequence>
<organism evidence="1 2">
    <name type="scientific">Naganishia liquefaciens</name>
    <dbReference type="NCBI Taxonomy" id="104408"/>
    <lineage>
        <taxon>Eukaryota</taxon>
        <taxon>Fungi</taxon>
        <taxon>Dikarya</taxon>
        <taxon>Basidiomycota</taxon>
        <taxon>Agaricomycotina</taxon>
        <taxon>Tremellomycetes</taxon>
        <taxon>Filobasidiales</taxon>
        <taxon>Filobasidiaceae</taxon>
        <taxon>Naganishia</taxon>
    </lineage>
</organism>
<evidence type="ECO:0000313" key="1">
    <source>
        <dbReference type="EMBL" id="GHJ90297.1"/>
    </source>
</evidence>
<dbReference type="EMBL" id="BLZA01000058">
    <property type="protein sequence ID" value="GHJ90297.1"/>
    <property type="molecule type" value="Genomic_DNA"/>
</dbReference>
<dbReference type="Proteomes" id="UP000620104">
    <property type="component" value="Unassembled WGS sequence"/>
</dbReference>
<reference evidence="1" key="1">
    <citation type="submission" date="2020-07" db="EMBL/GenBank/DDBJ databases">
        <title>Draft Genome Sequence of a Deep-Sea Yeast, Naganishia (Cryptococcus) liquefaciens strain N6.</title>
        <authorList>
            <person name="Han Y.W."/>
            <person name="Kajitani R."/>
            <person name="Morimoto H."/>
            <person name="Parhat M."/>
            <person name="Tsubouchi H."/>
            <person name="Bakenova O."/>
            <person name="Ogata M."/>
            <person name="Argunhan B."/>
            <person name="Aoki R."/>
            <person name="Kajiwara S."/>
            <person name="Itoh T."/>
            <person name="Iwasaki H."/>
        </authorList>
    </citation>
    <scope>NUCLEOTIDE SEQUENCE</scope>
    <source>
        <strain evidence="1">N6</strain>
    </source>
</reference>
<accession>A0A8H3YJL9</accession>